<evidence type="ECO:0000256" key="4">
    <source>
        <dbReference type="ARBA" id="ARBA00012564"/>
    </source>
</evidence>
<evidence type="ECO:0000256" key="1">
    <source>
        <dbReference type="ARBA" id="ARBA00000098"/>
    </source>
</evidence>
<dbReference type="Pfam" id="PF17900">
    <property type="entry name" value="Peptidase_M1_N"/>
    <property type="match status" value="1"/>
</dbReference>
<sequence length="530" mass="60746">MYRFKFAALYMIILLGSLWPQAHAQRVSKGWGGEMDPLQQQFSIIHYSLDLQILPEIKAIDGSMEITFRPLQPLDTLRLNLVSDYKVLSVEVDSVSLDFRHEGELLDIYGTGLANKVKVKYRGKPPVAVNPPWSGGFTWARDGRGAHWVGLSSQLEGGRIFMPCLDHPSSKPENGLDLYIKVPFPYTVAANGRLLNQAEARGYNYFHWATHYPISNYNVNFTMGRFAQLKDTLTSVDGGRIPMEVYVLQENRAKASQLMEVFKTSMASQEKYFGPYPFAQDKAAVVETPYLGMEHQTINGYGNNFQFTKVGPVEFDGLLHHELGHEWWGNKVSVADWKDFWIHEGICSYGDMLFYLNHGGEEAYQKEIATAMESMENKRPLVSTKPTGSSEAYFSDIYTKGALVMHSLRFLVGDQVFFELLQGFLSDPRFTYGNQVDTEDFTGYFQEHTERDLQPFFDLYLYTTELPEIKISKKRKNRYDIKFSNVDLSLPVEVKTSEGIEVLEISKNNLRIKSNTELEIDPNHWYMFEK</sequence>
<dbReference type="GO" id="GO:0016020">
    <property type="term" value="C:membrane"/>
    <property type="evidence" value="ECO:0007669"/>
    <property type="project" value="TreeGrafter"/>
</dbReference>
<dbReference type="Gene3D" id="1.10.390.10">
    <property type="entry name" value="Neutral Protease Domain 2"/>
    <property type="match status" value="1"/>
</dbReference>
<evidence type="ECO:0000256" key="3">
    <source>
        <dbReference type="ARBA" id="ARBA00010136"/>
    </source>
</evidence>
<dbReference type="InterPro" id="IPR050344">
    <property type="entry name" value="Peptidase_M1_aminopeptidases"/>
</dbReference>
<dbReference type="CDD" id="cd09603">
    <property type="entry name" value="M1_APN_like"/>
    <property type="match status" value="1"/>
</dbReference>
<dbReference type="InterPro" id="IPR042097">
    <property type="entry name" value="Aminopeptidase_N-like_N_sf"/>
</dbReference>
<dbReference type="Proteomes" id="UP000619457">
    <property type="component" value="Unassembled WGS sequence"/>
</dbReference>
<dbReference type="GO" id="GO:0042277">
    <property type="term" value="F:peptide binding"/>
    <property type="evidence" value="ECO:0007669"/>
    <property type="project" value="TreeGrafter"/>
</dbReference>
<comment type="catalytic activity">
    <reaction evidence="1">
        <text>Release of an N-terminal amino acid, Xaa-|-Yaa- from a peptide, amide or arylamide. Xaa is preferably Ala, but may be most amino acids including Pro (slow action). When a terminal hydrophobic residue is followed by a prolyl residue, the two may be released as an intact Xaa-Pro dipeptide.</text>
        <dbReference type="EC" id="3.4.11.2"/>
    </reaction>
</comment>
<feature type="signal peptide" evidence="12">
    <location>
        <begin position="1"/>
        <end position="24"/>
    </location>
</feature>
<evidence type="ECO:0000313" key="15">
    <source>
        <dbReference type="EMBL" id="GGZ22081.1"/>
    </source>
</evidence>
<evidence type="ECO:0000313" key="16">
    <source>
        <dbReference type="Proteomes" id="UP000619457"/>
    </source>
</evidence>
<protein>
    <recommendedName>
        <fullName evidence="5">Aminopeptidase N</fullName>
        <ecNumber evidence="4">3.4.11.2</ecNumber>
    </recommendedName>
</protein>
<dbReference type="GO" id="GO:0005615">
    <property type="term" value="C:extracellular space"/>
    <property type="evidence" value="ECO:0007669"/>
    <property type="project" value="TreeGrafter"/>
</dbReference>
<dbReference type="InterPro" id="IPR045357">
    <property type="entry name" value="Aminopeptidase_N-like_N"/>
</dbReference>
<comment type="caution">
    <text evidence="15">The sequence shown here is derived from an EMBL/GenBank/DDBJ whole genome shotgun (WGS) entry which is preliminary data.</text>
</comment>
<comment type="cofactor">
    <cofactor evidence="2">
        <name>Zn(2+)</name>
        <dbReference type="ChEBI" id="CHEBI:29105"/>
    </cofactor>
</comment>
<evidence type="ECO:0000256" key="2">
    <source>
        <dbReference type="ARBA" id="ARBA00001947"/>
    </source>
</evidence>
<dbReference type="EC" id="3.4.11.2" evidence="4"/>
<accession>A0A918PVK4</accession>
<keyword evidence="8" id="KW-0479">Metal-binding</keyword>
<proteinExistence type="inferred from homology"/>
<reference evidence="15" key="2">
    <citation type="submission" date="2020-09" db="EMBL/GenBank/DDBJ databases">
        <authorList>
            <person name="Sun Q."/>
            <person name="Kim S."/>
        </authorList>
    </citation>
    <scope>NUCLEOTIDE SEQUENCE</scope>
    <source>
        <strain evidence="15">KCTC 12368</strain>
    </source>
</reference>
<organism evidence="15 16">
    <name type="scientific">Echinicola pacifica</name>
    <dbReference type="NCBI Taxonomy" id="346377"/>
    <lineage>
        <taxon>Bacteria</taxon>
        <taxon>Pseudomonadati</taxon>
        <taxon>Bacteroidota</taxon>
        <taxon>Cytophagia</taxon>
        <taxon>Cytophagales</taxon>
        <taxon>Cyclobacteriaceae</taxon>
        <taxon>Echinicola</taxon>
    </lineage>
</organism>
<dbReference type="AlphaFoldDB" id="A0A918PVK4"/>
<dbReference type="InterPro" id="IPR027268">
    <property type="entry name" value="Peptidase_M4/M1_CTD_sf"/>
</dbReference>
<evidence type="ECO:0000256" key="10">
    <source>
        <dbReference type="ARBA" id="ARBA00022833"/>
    </source>
</evidence>
<evidence type="ECO:0000256" key="6">
    <source>
        <dbReference type="ARBA" id="ARBA00022438"/>
    </source>
</evidence>
<dbReference type="SUPFAM" id="SSF55486">
    <property type="entry name" value="Metalloproteases ('zincins'), catalytic domain"/>
    <property type="match status" value="1"/>
</dbReference>
<dbReference type="GO" id="GO:0008270">
    <property type="term" value="F:zinc ion binding"/>
    <property type="evidence" value="ECO:0007669"/>
    <property type="project" value="InterPro"/>
</dbReference>
<dbReference type="Pfam" id="PF01433">
    <property type="entry name" value="Peptidase_M1"/>
    <property type="match status" value="1"/>
</dbReference>
<dbReference type="SUPFAM" id="SSF63737">
    <property type="entry name" value="Leukotriene A4 hydrolase N-terminal domain"/>
    <property type="match status" value="1"/>
</dbReference>
<dbReference type="GO" id="GO:0006508">
    <property type="term" value="P:proteolysis"/>
    <property type="evidence" value="ECO:0007669"/>
    <property type="project" value="UniProtKB-KW"/>
</dbReference>
<reference evidence="15" key="1">
    <citation type="journal article" date="2014" name="Int. J. Syst. Evol. Microbiol.">
        <title>Complete genome sequence of Corynebacterium casei LMG S-19264T (=DSM 44701T), isolated from a smear-ripened cheese.</title>
        <authorList>
            <consortium name="US DOE Joint Genome Institute (JGI-PGF)"/>
            <person name="Walter F."/>
            <person name="Albersmeier A."/>
            <person name="Kalinowski J."/>
            <person name="Ruckert C."/>
        </authorList>
    </citation>
    <scope>NUCLEOTIDE SEQUENCE</scope>
    <source>
        <strain evidence="15">KCTC 12368</strain>
    </source>
</reference>
<feature type="domain" description="Peptidase M1 membrane alanine aminopeptidase" evidence="13">
    <location>
        <begin position="269"/>
        <end position="459"/>
    </location>
</feature>
<name>A0A918PVK4_9BACT</name>
<evidence type="ECO:0000256" key="7">
    <source>
        <dbReference type="ARBA" id="ARBA00022670"/>
    </source>
</evidence>
<dbReference type="Gene3D" id="2.60.40.1730">
    <property type="entry name" value="tricorn interacting facor f3 domain"/>
    <property type="match status" value="1"/>
</dbReference>
<comment type="similarity">
    <text evidence="3">Belongs to the peptidase M1 family.</text>
</comment>
<keyword evidence="16" id="KW-1185">Reference proteome</keyword>
<dbReference type="GO" id="GO:0016285">
    <property type="term" value="F:alanyl aminopeptidase activity"/>
    <property type="evidence" value="ECO:0007669"/>
    <property type="project" value="UniProtKB-EC"/>
</dbReference>
<dbReference type="PANTHER" id="PTHR11533:SF174">
    <property type="entry name" value="PUROMYCIN-SENSITIVE AMINOPEPTIDASE-RELATED"/>
    <property type="match status" value="1"/>
</dbReference>
<evidence type="ECO:0000256" key="9">
    <source>
        <dbReference type="ARBA" id="ARBA00022801"/>
    </source>
</evidence>
<evidence type="ECO:0000259" key="14">
    <source>
        <dbReference type="Pfam" id="PF17900"/>
    </source>
</evidence>
<dbReference type="EMBL" id="BMWX01000002">
    <property type="protein sequence ID" value="GGZ22081.1"/>
    <property type="molecule type" value="Genomic_DNA"/>
</dbReference>
<keyword evidence="12" id="KW-0732">Signal</keyword>
<keyword evidence="6 15" id="KW-0031">Aminopeptidase</keyword>
<dbReference type="InterPro" id="IPR001930">
    <property type="entry name" value="Peptidase_M1"/>
</dbReference>
<dbReference type="RefSeq" id="WP_157492483.1">
    <property type="nucleotide sequence ID" value="NZ_BMWX01000002.1"/>
</dbReference>
<keyword evidence="7" id="KW-0645">Protease</keyword>
<evidence type="ECO:0000256" key="11">
    <source>
        <dbReference type="ARBA" id="ARBA00023049"/>
    </source>
</evidence>
<keyword evidence="11" id="KW-0482">Metalloprotease</keyword>
<dbReference type="GO" id="GO:0043171">
    <property type="term" value="P:peptide catabolic process"/>
    <property type="evidence" value="ECO:0007669"/>
    <property type="project" value="TreeGrafter"/>
</dbReference>
<evidence type="ECO:0000256" key="5">
    <source>
        <dbReference type="ARBA" id="ARBA00015611"/>
    </source>
</evidence>
<keyword evidence="10" id="KW-0862">Zinc</keyword>
<dbReference type="GO" id="GO:0005737">
    <property type="term" value="C:cytoplasm"/>
    <property type="evidence" value="ECO:0007669"/>
    <property type="project" value="TreeGrafter"/>
</dbReference>
<feature type="chain" id="PRO_5037387113" description="Aminopeptidase N" evidence="12">
    <location>
        <begin position="25"/>
        <end position="530"/>
    </location>
</feature>
<evidence type="ECO:0000259" key="13">
    <source>
        <dbReference type="Pfam" id="PF01433"/>
    </source>
</evidence>
<keyword evidence="9" id="KW-0378">Hydrolase</keyword>
<gene>
    <name evidence="15" type="ORF">GCM10007049_13580</name>
</gene>
<dbReference type="GO" id="GO:0070006">
    <property type="term" value="F:metalloaminopeptidase activity"/>
    <property type="evidence" value="ECO:0007669"/>
    <property type="project" value="TreeGrafter"/>
</dbReference>
<dbReference type="PRINTS" id="PR00756">
    <property type="entry name" value="ALADIPTASE"/>
</dbReference>
<evidence type="ECO:0000256" key="8">
    <source>
        <dbReference type="ARBA" id="ARBA00022723"/>
    </source>
</evidence>
<dbReference type="PANTHER" id="PTHR11533">
    <property type="entry name" value="PROTEASE M1 ZINC METALLOPROTEASE"/>
    <property type="match status" value="1"/>
</dbReference>
<dbReference type="InterPro" id="IPR014782">
    <property type="entry name" value="Peptidase_M1_dom"/>
</dbReference>
<feature type="domain" description="Aminopeptidase N-like N-terminal" evidence="14">
    <location>
        <begin position="45"/>
        <end position="217"/>
    </location>
</feature>
<evidence type="ECO:0000256" key="12">
    <source>
        <dbReference type="SAM" id="SignalP"/>
    </source>
</evidence>